<keyword evidence="1 3" id="KW-0547">Nucleotide-binding</keyword>
<gene>
    <name evidence="5" type="ORF">G6CMJM_00126</name>
</gene>
<keyword evidence="6" id="KW-1185">Reference proteome</keyword>
<sequence length="89" mass="10561">MRLVVKSNGIVEEFEVDKLKRSLELSFNIANSPDGQKKIYIDRILKSFMKWIKDKQEITSADIKRIIIIYMEEIYPDVAYIYKNFKKIG</sequence>
<dbReference type="PROSITE" id="PS51161">
    <property type="entry name" value="ATP_CONE"/>
    <property type="match status" value="1"/>
</dbReference>
<feature type="domain" description="ATP-cone" evidence="4">
    <location>
        <begin position="2"/>
        <end position="89"/>
    </location>
</feature>
<evidence type="ECO:0000256" key="3">
    <source>
        <dbReference type="PROSITE-ProRule" id="PRU00492"/>
    </source>
</evidence>
<organism evidence="5 6">
    <name type="scientific">Candidatus Nanogingivalis gingivitcus</name>
    <dbReference type="NCBI Taxonomy" id="2171992"/>
    <lineage>
        <taxon>Bacteria</taxon>
        <taxon>Candidatus Saccharimonadota</taxon>
        <taxon>Candidatus Nanosyncoccalia</taxon>
        <taxon>Candidatus Nanogingivales</taxon>
        <taxon>Candidatus Nanogingivalaceae</taxon>
        <taxon>Candidatus Nanogingivalis</taxon>
    </lineage>
</organism>
<keyword evidence="2 3" id="KW-0067">ATP-binding</keyword>
<name>A0ABY0FJB4_9BACT</name>
<dbReference type="EMBL" id="PRLK01000001">
    <property type="protein sequence ID" value="RYC73021.1"/>
    <property type="molecule type" value="Genomic_DNA"/>
</dbReference>
<dbReference type="InterPro" id="IPR005144">
    <property type="entry name" value="ATP-cone_dom"/>
</dbReference>
<evidence type="ECO:0000256" key="1">
    <source>
        <dbReference type="ARBA" id="ARBA00022741"/>
    </source>
</evidence>
<dbReference type="Pfam" id="PF03477">
    <property type="entry name" value="ATP-cone"/>
    <property type="match status" value="1"/>
</dbReference>
<reference evidence="5 6" key="1">
    <citation type="journal article" date="2018" name="bioRxiv">
        <title>Evidence of independent acquisition and adaption of ultra-small bacteria to human hosts across the highly diverse yet reduced genomes of the phylum Saccharibacteria.</title>
        <authorList>
            <person name="McLean J.S."/>
            <person name="Bor B."/>
            <person name="To T.T."/>
            <person name="Liu Q."/>
            <person name="Kearns K.A."/>
            <person name="Solden L.M."/>
            <person name="Wrighton K.C."/>
            <person name="He X."/>
            <person name="Shi W."/>
        </authorList>
    </citation>
    <scope>NUCLEOTIDE SEQUENCE [LARGE SCALE GENOMIC DNA]</scope>
    <source>
        <strain evidence="5 6">TM7_CMJM_G6_1_HOT_870</strain>
    </source>
</reference>
<evidence type="ECO:0000256" key="2">
    <source>
        <dbReference type="ARBA" id="ARBA00022840"/>
    </source>
</evidence>
<accession>A0ABY0FJB4</accession>
<evidence type="ECO:0000313" key="6">
    <source>
        <dbReference type="Proteomes" id="UP001190925"/>
    </source>
</evidence>
<protein>
    <recommendedName>
        <fullName evidence="4">ATP-cone domain-containing protein</fullName>
    </recommendedName>
</protein>
<dbReference type="Proteomes" id="UP001190925">
    <property type="component" value="Unassembled WGS sequence"/>
</dbReference>
<evidence type="ECO:0000259" key="4">
    <source>
        <dbReference type="PROSITE" id="PS51161"/>
    </source>
</evidence>
<reference evidence="5 6" key="2">
    <citation type="journal article" date="2020" name="Cell Rep.">
        <title>Acquisition and Adaptation of Ultra-small Parasitic Reduced Genome Bacteria to Mammalian Hosts.</title>
        <authorList>
            <person name="McLean J.S."/>
            <person name="Bor B."/>
            <person name="Kerns K.A."/>
            <person name="Liu Q."/>
            <person name="To T.T."/>
            <person name="Solden L."/>
            <person name="Hendrickson E.L."/>
            <person name="Wrighton K."/>
            <person name="Shi W."/>
            <person name="He X."/>
        </authorList>
    </citation>
    <scope>NUCLEOTIDE SEQUENCE [LARGE SCALE GENOMIC DNA]</scope>
    <source>
        <strain evidence="5 6">TM7_CMJM_G6_1_HOT_870</strain>
    </source>
</reference>
<dbReference type="RefSeq" id="WP_129718551.1">
    <property type="nucleotide sequence ID" value="NZ_PRLK01000001.1"/>
</dbReference>
<proteinExistence type="predicted"/>
<evidence type="ECO:0000313" key="5">
    <source>
        <dbReference type="EMBL" id="RYC73021.1"/>
    </source>
</evidence>
<comment type="caution">
    <text evidence="5">The sequence shown here is derived from an EMBL/GenBank/DDBJ whole genome shotgun (WGS) entry which is preliminary data.</text>
</comment>